<sequence length="95" mass="10828">MLPAIYDRRSSMVTPPQIWHVLETPEQKAAAADVGSRSDPDLSVMINNFCENLVFERQEDMAQKGEALLNTSEDDGLNGEQFDLHGRSMFCRRLW</sequence>
<protein>
    <submittedName>
        <fullName evidence="1">Uncharacterized protein</fullName>
    </submittedName>
</protein>
<gene>
    <name evidence="1" type="ORF">P4G45_06315</name>
</gene>
<dbReference type="AlphaFoldDB" id="A0AAU7D057"/>
<proteinExistence type="predicted"/>
<organism evidence="1">
    <name type="scientific">Edaphobacter paludis</name>
    <dbReference type="NCBI Taxonomy" id="3035702"/>
    <lineage>
        <taxon>Bacteria</taxon>
        <taxon>Pseudomonadati</taxon>
        <taxon>Acidobacteriota</taxon>
        <taxon>Terriglobia</taxon>
        <taxon>Terriglobales</taxon>
        <taxon>Acidobacteriaceae</taxon>
        <taxon>Edaphobacter</taxon>
    </lineage>
</organism>
<evidence type="ECO:0000313" key="1">
    <source>
        <dbReference type="EMBL" id="XBH11332.1"/>
    </source>
</evidence>
<reference evidence="1" key="1">
    <citation type="submission" date="2023-03" db="EMBL/GenBank/DDBJ databases">
        <title>Edaphobacter sp.</title>
        <authorList>
            <person name="Huber K.J."/>
            <person name="Papendorf J."/>
            <person name="Pilke C."/>
            <person name="Bunk B."/>
            <person name="Sproeer C."/>
            <person name="Pester M."/>
        </authorList>
    </citation>
    <scope>NUCLEOTIDE SEQUENCE</scope>
    <source>
        <strain evidence="1">DSM 109919</strain>
    </source>
</reference>
<name>A0AAU7D057_9BACT</name>
<dbReference type="RefSeq" id="WP_348268823.1">
    <property type="nucleotide sequence ID" value="NZ_CP121194.1"/>
</dbReference>
<dbReference type="KEGG" id="epl:P4G45_06315"/>
<accession>A0AAU7D057</accession>
<dbReference type="EMBL" id="CP121194">
    <property type="protein sequence ID" value="XBH11332.1"/>
    <property type="molecule type" value="Genomic_DNA"/>
</dbReference>